<keyword evidence="9 11" id="KW-0472">Membrane</keyword>
<evidence type="ECO:0000256" key="7">
    <source>
        <dbReference type="ARBA" id="ARBA00022927"/>
    </source>
</evidence>
<evidence type="ECO:0000313" key="14">
    <source>
        <dbReference type="Proteomes" id="UP001596106"/>
    </source>
</evidence>
<comment type="caution">
    <text evidence="13">The sequence shown here is derived from an EMBL/GenBank/DDBJ whole genome shotgun (WGS) entry which is preliminary data.</text>
</comment>
<dbReference type="Gene3D" id="3.30.1150.10">
    <property type="match status" value="1"/>
</dbReference>
<name>A0ABW0IA52_9BACT</name>
<dbReference type="Pfam" id="PF03544">
    <property type="entry name" value="TonB_C"/>
    <property type="match status" value="1"/>
</dbReference>
<protein>
    <submittedName>
        <fullName evidence="13">TonB family protein</fullName>
    </submittedName>
</protein>
<keyword evidence="14" id="KW-1185">Reference proteome</keyword>
<dbReference type="Pfam" id="PF13715">
    <property type="entry name" value="CarbopepD_reg_2"/>
    <property type="match status" value="1"/>
</dbReference>
<evidence type="ECO:0000256" key="11">
    <source>
        <dbReference type="SAM" id="Phobius"/>
    </source>
</evidence>
<organism evidence="13 14">
    <name type="scientific">Larkinella bovis</name>
    <dbReference type="NCBI Taxonomy" id="683041"/>
    <lineage>
        <taxon>Bacteria</taxon>
        <taxon>Pseudomonadati</taxon>
        <taxon>Bacteroidota</taxon>
        <taxon>Cytophagia</taxon>
        <taxon>Cytophagales</taxon>
        <taxon>Spirosomataceae</taxon>
        <taxon>Larkinella</taxon>
    </lineage>
</organism>
<evidence type="ECO:0000256" key="4">
    <source>
        <dbReference type="ARBA" id="ARBA00022475"/>
    </source>
</evidence>
<keyword evidence="3" id="KW-0813">Transport</keyword>
<evidence type="ECO:0000256" key="1">
    <source>
        <dbReference type="ARBA" id="ARBA00004383"/>
    </source>
</evidence>
<keyword evidence="5" id="KW-0997">Cell inner membrane</keyword>
<comment type="subcellular location">
    <subcellularLocation>
        <location evidence="1">Cell inner membrane</location>
        <topology evidence="1">Single-pass membrane protein</topology>
        <orientation evidence="1">Periplasmic side</orientation>
    </subcellularLocation>
</comment>
<keyword evidence="7" id="KW-0653">Protein transport</keyword>
<feature type="compositionally biased region" description="Polar residues" evidence="10">
    <location>
        <begin position="113"/>
        <end position="125"/>
    </location>
</feature>
<evidence type="ECO:0000259" key="12">
    <source>
        <dbReference type="PROSITE" id="PS52015"/>
    </source>
</evidence>
<dbReference type="SUPFAM" id="SSF49464">
    <property type="entry name" value="Carboxypeptidase regulatory domain-like"/>
    <property type="match status" value="1"/>
</dbReference>
<feature type="domain" description="TonB C-terminal" evidence="12">
    <location>
        <begin position="318"/>
        <end position="405"/>
    </location>
</feature>
<evidence type="ECO:0000256" key="3">
    <source>
        <dbReference type="ARBA" id="ARBA00022448"/>
    </source>
</evidence>
<evidence type="ECO:0000256" key="10">
    <source>
        <dbReference type="SAM" id="MobiDB-lite"/>
    </source>
</evidence>
<dbReference type="Gene3D" id="2.60.40.1120">
    <property type="entry name" value="Carboxypeptidase-like, regulatory domain"/>
    <property type="match status" value="1"/>
</dbReference>
<gene>
    <name evidence="13" type="ORF">ACFPMF_13880</name>
</gene>
<dbReference type="EMBL" id="JBHSMA010000004">
    <property type="protein sequence ID" value="MFC5410410.1"/>
    <property type="molecule type" value="Genomic_DNA"/>
</dbReference>
<dbReference type="SUPFAM" id="SSF74653">
    <property type="entry name" value="TolA/TonB C-terminal domain"/>
    <property type="match status" value="1"/>
</dbReference>
<feature type="transmembrane region" description="Helical" evidence="11">
    <location>
        <begin position="82"/>
        <end position="105"/>
    </location>
</feature>
<dbReference type="NCBIfam" id="TIGR01352">
    <property type="entry name" value="tonB_Cterm"/>
    <property type="match status" value="1"/>
</dbReference>
<proteinExistence type="inferred from homology"/>
<dbReference type="PANTHER" id="PTHR33446">
    <property type="entry name" value="PROTEIN TONB-RELATED"/>
    <property type="match status" value="1"/>
</dbReference>
<dbReference type="RefSeq" id="WP_379845918.1">
    <property type="nucleotide sequence ID" value="NZ_JBHSMA010000004.1"/>
</dbReference>
<comment type="similarity">
    <text evidence="2">Belongs to the TonB family.</text>
</comment>
<evidence type="ECO:0000256" key="5">
    <source>
        <dbReference type="ARBA" id="ARBA00022519"/>
    </source>
</evidence>
<evidence type="ECO:0000256" key="2">
    <source>
        <dbReference type="ARBA" id="ARBA00006555"/>
    </source>
</evidence>
<sequence>MSDTHRHTAPLTADDLQQYRAGTLSAAERHRVERLLLENPFYAEALDGLEAIENQNIALNRISDELRGRLQNRVQNSNRRRLPFWIPAAVASVVLVLGMGLYVWLPKSLETPETSSAARVTTSPKTALPIDDPPTRQPEPLAKKVVEQNRPPSTRKTAEPHNNRAVSPNELVATSTHPAEVEERRFSATPAPAGARTQAFRIAESAPRPGFTGRVIDENNLPLAGVSVLIKNSPRRTITDTTGRFRLTQLQKTDTLQFIHLGYLKQEVRATDLPVTSLQLHPDTQTLAEVVIMGDKVQQRVALTGRMAQKPSQLINPQAPPNFQTYLDKNRRMPPEAKEKGISGTVRLRFTVTENGIVSRIMVVKSLGYGCDEEAIRLIQEGPRWQPALRKGKPHARVVEQEIVF</sequence>
<keyword evidence="8 11" id="KW-1133">Transmembrane helix</keyword>
<evidence type="ECO:0000256" key="6">
    <source>
        <dbReference type="ARBA" id="ARBA00022692"/>
    </source>
</evidence>
<evidence type="ECO:0000313" key="13">
    <source>
        <dbReference type="EMBL" id="MFC5410410.1"/>
    </source>
</evidence>
<dbReference type="InterPro" id="IPR037682">
    <property type="entry name" value="TonB_C"/>
</dbReference>
<evidence type="ECO:0000256" key="9">
    <source>
        <dbReference type="ARBA" id="ARBA00023136"/>
    </source>
</evidence>
<keyword evidence="6 11" id="KW-0812">Transmembrane</keyword>
<dbReference type="Proteomes" id="UP001596106">
    <property type="component" value="Unassembled WGS sequence"/>
</dbReference>
<dbReference type="InterPro" id="IPR006260">
    <property type="entry name" value="TonB/TolA_C"/>
</dbReference>
<feature type="region of interest" description="Disordered" evidence="10">
    <location>
        <begin position="113"/>
        <end position="169"/>
    </location>
</feature>
<accession>A0ABW0IA52</accession>
<reference evidence="14" key="1">
    <citation type="journal article" date="2019" name="Int. J. Syst. Evol. Microbiol.">
        <title>The Global Catalogue of Microorganisms (GCM) 10K type strain sequencing project: providing services to taxonomists for standard genome sequencing and annotation.</title>
        <authorList>
            <consortium name="The Broad Institute Genomics Platform"/>
            <consortium name="The Broad Institute Genome Sequencing Center for Infectious Disease"/>
            <person name="Wu L."/>
            <person name="Ma J."/>
        </authorList>
    </citation>
    <scope>NUCLEOTIDE SEQUENCE [LARGE SCALE GENOMIC DNA]</scope>
    <source>
        <strain evidence="14">CCUG 55250</strain>
    </source>
</reference>
<dbReference type="InterPro" id="IPR008969">
    <property type="entry name" value="CarboxyPept-like_regulatory"/>
</dbReference>
<dbReference type="InterPro" id="IPR051045">
    <property type="entry name" value="TonB-dependent_transducer"/>
</dbReference>
<keyword evidence="4" id="KW-1003">Cell membrane</keyword>
<evidence type="ECO:0000256" key="8">
    <source>
        <dbReference type="ARBA" id="ARBA00022989"/>
    </source>
</evidence>
<dbReference type="PROSITE" id="PS52015">
    <property type="entry name" value="TONB_CTD"/>
    <property type="match status" value="1"/>
</dbReference>